<dbReference type="InterPro" id="IPR036388">
    <property type="entry name" value="WH-like_DNA-bd_sf"/>
</dbReference>
<dbReference type="RefSeq" id="WP_268879831.1">
    <property type="nucleotide sequence ID" value="NZ_CP114029.1"/>
</dbReference>
<organism evidence="6 7">
    <name type="scientific">Jiella pelagia</name>
    <dbReference type="NCBI Taxonomy" id="2986949"/>
    <lineage>
        <taxon>Bacteria</taxon>
        <taxon>Pseudomonadati</taxon>
        <taxon>Pseudomonadota</taxon>
        <taxon>Alphaproteobacteria</taxon>
        <taxon>Hyphomicrobiales</taxon>
        <taxon>Aurantimonadaceae</taxon>
        <taxon>Jiella</taxon>
    </lineage>
</organism>
<dbReference type="InterPro" id="IPR005119">
    <property type="entry name" value="LysR_subst-bd"/>
</dbReference>
<dbReference type="Gene3D" id="1.10.10.10">
    <property type="entry name" value="Winged helix-like DNA-binding domain superfamily/Winged helix DNA-binding domain"/>
    <property type="match status" value="1"/>
</dbReference>
<evidence type="ECO:0000313" key="7">
    <source>
        <dbReference type="Proteomes" id="UP001164020"/>
    </source>
</evidence>
<keyword evidence="3" id="KW-0238">DNA-binding</keyword>
<feature type="domain" description="HTH lysR-type" evidence="5">
    <location>
        <begin position="5"/>
        <end position="63"/>
    </location>
</feature>
<comment type="similarity">
    <text evidence="1">Belongs to the LysR transcriptional regulatory family.</text>
</comment>
<keyword evidence="4" id="KW-0804">Transcription</keyword>
<dbReference type="Proteomes" id="UP001164020">
    <property type="component" value="Chromosome"/>
</dbReference>
<dbReference type="PANTHER" id="PTHR30346">
    <property type="entry name" value="TRANSCRIPTIONAL DUAL REGULATOR HCAR-RELATED"/>
    <property type="match status" value="1"/>
</dbReference>
<dbReference type="SUPFAM" id="SSF53850">
    <property type="entry name" value="Periplasmic binding protein-like II"/>
    <property type="match status" value="1"/>
</dbReference>
<dbReference type="Pfam" id="PF00126">
    <property type="entry name" value="HTH_1"/>
    <property type="match status" value="1"/>
</dbReference>
<proteinExistence type="inferred from homology"/>
<dbReference type="PROSITE" id="PS50931">
    <property type="entry name" value="HTH_LYSR"/>
    <property type="match status" value="1"/>
</dbReference>
<evidence type="ECO:0000256" key="2">
    <source>
        <dbReference type="ARBA" id="ARBA00023015"/>
    </source>
</evidence>
<evidence type="ECO:0000259" key="5">
    <source>
        <dbReference type="PROSITE" id="PS50931"/>
    </source>
</evidence>
<dbReference type="InterPro" id="IPR000847">
    <property type="entry name" value="LysR_HTH_N"/>
</dbReference>
<keyword evidence="7" id="KW-1185">Reference proteome</keyword>
<evidence type="ECO:0000256" key="3">
    <source>
        <dbReference type="ARBA" id="ARBA00023125"/>
    </source>
</evidence>
<protein>
    <submittedName>
        <fullName evidence="6">LysR family transcriptional regulator</fullName>
    </submittedName>
</protein>
<accession>A0ABY7BV65</accession>
<gene>
    <name evidence="6" type="ORF">OH818_17715</name>
</gene>
<name>A0ABY7BV65_9HYPH</name>
<evidence type="ECO:0000313" key="6">
    <source>
        <dbReference type="EMBL" id="WAP67374.1"/>
    </source>
</evidence>
<dbReference type="SUPFAM" id="SSF46785">
    <property type="entry name" value="Winged helix' DNA-binding domain"/>
    <property type="match status" value="1"/>
</dbReference>
<dbReference type="EMBL" id="CP114029">
    <property type="protein sequence ID" value="WAP67374.1"/>
    <property type="molecule type" value="Genomic_DNA"/>
</dbReference>
<sequence>MNPRFSLKQLTYFLAVAERGTVRAAAESLNVSPTALTQALNDLERELGTTLLHRQRAIGARLTQAGANLVGQVRTVLDSASDLQSLAERWEVEPAGSLAVGCFSTLSPFLAARLLRGFQDTHSAIMVDLTDAEHDVLLAELEEGRIELAIVYEHCLSDRFGRDVLYRIRPHVLLPARHRLAEQPSVSLHDLADEPFILYDASPASANTLGIFAHVGIVPQIARRTSNFELTRSFVGAEARLFGPAASSGE</sequence>
<dbReference type="Pfam" id="PF03466">
    <property type="entry name" value="LysR_substrate"/>
    <property type="match status" value="1"/>
</dbReference>
<dbReference type="Gene3D" id="3.40.190.10">
    <property type="entry name" value="Periplasmic binding protein-like II"/>
    <property type="match status" value="2"/>
</dbReference>
<dbReference type="PANTHER" id="PTHR30346:SF0">
    <property type="entry name" value="HCA OPERON TRANSCRIPTIONAL ACTIVATOR HCAR"/>
    <property type="match status" value="1"/>
</dbReference>
<evidence type="ECO:0000256" key="4">
    <source>
        <dbReference type="ARBA" id="ARBA00023163"/>
    </source>
</evidence>
<keyword evidence="2" id="KW-0805">Transcription regulation</keyword>
<dbReference type="InterPro" id="IPR036390">
    <property type="entry name" value="WH_DNA-bd_sf"/>
</dbReference>
<reference evidence="6" key="1">
    <citation type="submission" date="2022-12" db="EMBL/GenBank/DDBJ databases">
        <title>Jiella pelagia sp. nov., isolated from phosphonate enriched culture of Northwest Pacific surface seawater.</title>
        <authorList>
            <person name="Shin D.Y."/>
            <person name="Hwang C.Y."/>
        </authorList>
    </citation>
    <scope>NUCLEOTIDE SEQUENCE</scope>
    <source>
        <strain evidence="6">HL-NP1</strain>
    </source>
</reference>
<evidence type="ECO:0000256" key="1">
    <source>
        <dbReference type="ARBA" id="ARBA00009437"/>
    </source>
</evidence>